<dbReference type="InterPro" id="IPR036259">
    <property type="entry name" value="MFS_trans_sf"/>
</dbReference>
<feature type="transmembrane region" description="Helical" evidence="7">
    <location>
        <begin position="171"/>
        <end position="188"/>
    </location>
</feature>
<dbReference type="Pfam" id="PF07690">
    <property type="entry name" value="MFS_1"/>
    <property type="match status" value="1"/>
</dbReference>
<feature type="transmembrane region" description="Helical" evidence="7">
    <location>
        <begin position="83"/>
        <end position="105"/>
    </location>
</feature>
<keyword evidence="6 7" id="KW-0472">Membrane</keyword>
<keyword evidence="5 7" id="KW-1133">Transmembrane helix</keyword>
<feature type="transmembrane region" description="Helical" evidence="7">
    <location>
        <begin position="305"/>
        <end position="326"/>
    </location>
</feature>
<keyword evidence="4 7" id="KW-0812">Transmembrane</keyword>
<evidence type="ECO:0000256" key="6">
    <source>
        <dbReference type="ARBA" id="ARBA00023136"/>
    </source>
</evidence>
<evidence type="ECO:0000313" key="9">
    <source>
        <dbReference type="EMBL" id="AUJ29461.1"/>
    </source>
</evidence>
<evidence type="ECO:0000256" key="3">
    <source>
        <dbReference type="ARBA" id="ARBA00022475"/>
    </source>
</evidence>
<keyword evidence="3" id="KW-1003">Cell membrane</keyword>
<dbReference type="InterPro" id="IPR020846">
    <property type="entry name" value="MFS_dom"/>
</dbReference>
<feature type="transmembrane region" description="Helical" evidence="7">
    <location>
        <begin position="280"/>
        <end position="299"/>
    </location>
</feature>
<dbReference type="EMBL" id="CP018176">
    <property type="protein sequence ID" value="AUJ29461.1"/>
    <property type="molecule type" value="Genomic_DNA"/>
</dbReference>
<accession>A0A3Q8CCT3</accession>
<evidence type="ECO:0000313" key="10">
    <source>
        <dbReference type="Proteomes" id="UP000314960"/>
    </source>
</evidence>
<gene>
    <name evidence="9" type="ORF">BSQ49_04150</name>
</gene>
<dbReference type="PANTHER" id="PTHR23517">
    <property type="entry name" value="RESISTANCE PROTEIN MDTM, PUTATIVE-RELATED-RELATED"/>
    <property type="match status" value="1"/>
</dbReference>
<dbReference type="KEGG" id="lhw:BSQ49_04150"/>
<reference evidence="9 10" key="1">
    <citation type="submission" date="2016-11" db="EMBL/GenBank/DDBJ databases">
        <title>Interaction between Lactobacillus species and yeast in water kefir.</title>
        <authorList>
            <person name="Behr J."/>
            <person name="Xu D."/>
            <person name="Vogel R.F."/>
        </authorList>
    </citation>
    <scope>NUCLEOTIDE SEQUENCE [LARGE SCALE GENOMIC DNA]</scope>
    <source>
        <strain evidence="9 10">TMW 1.1822</strain>
    </source>
</reference>
<proteinExistence type="predicted"/>
<dbReference type="Proteomes" id="UP000314960">
    <property type="component" value="Chromosome"/>
</dbReference>
<dbReference type="GO" id="GO:0022857">
    <property type="term" value="F:transmembrane transporter activity"/>
    <property type="evidence" value="ECO:0007669"/>
    <property type="project" value="InterPro"/>
</dbReference>
<dbReference type="InterPro" id="IPR011701">
    <property type="entry name" value="MFS"/>
</dbReference>
<feature type="transmembrane region" description="Helical" evidence="7">
    <location>
        <begin position="215"/>
        <end position="234"/>
    </location>
</feature>
<evidence type="ECO:0000256" key="1">
    <source>
        <dbReference type="ARBA" id="ARBA00004651"/>
    </source>
</evidence>
<feature type="domain" description="Major facilitator superfamily (MFS) profile" evidence="8">
    <location>
        <begin position="1"/>
        <end position="399"/>
    </location>
</feature>
<evidence type="ECO:0000259" key="8">
    <source>
        <dbReference type="PROSITE" id="PS50850"/>
    </source>
</evidence>
<keyword evidence="2" id="KW-0813">Transport</keyword>
<feature type="transmembrane region" description="Helical" evidence="7">
    <location>
        <begin position="52"/>
        <end position="77"/>
    </location>
</feature>
<feature type="transmembrane region" description="Helical" evidence="7">
    <location>
        <begin position="347"/>
        <end position="367"/>
    </location>
</feature>
<dbReference type="Gene3D" id="1.20.1250.20">
    <property type="entry name" value="MFS general substrate transporter like domains"/>
    <property type="match status" value="1"/>
</dbReference>
<evidence type="ECO:0000256" key="7">
    <source>
        <dbReference type="SAM" id="Phobius"/>
    </source>
</evidence>
<dbReference type="PROSITE" id="PS50850">
    <property type="entry name" value="MFS"/>
    <property type="match status" value="1"/>
</dbReference>
<evidence type="ECO:0000256" key="2">
    <source>
        <dbReference type="ARBA" id="ARBA00022448"/>
    </source>
</evidence>
<name>A0A3Q8CCT3_9LACO</name>
<evidence type="ECO:0000256" key="5">
    <source>
        <dbReference type="ARBA" id="ARBA00022989"/>
    </source>
</evidence>
<dbReference type="GO" id="GO:0005886">
    <property type="term" value="C:plasma membrane"/>
    <property type="evidence" value="ECO:0007669"/>
    <property type="project" value="UniProtKB-SubCell"/>
</dbReference>
<dbReference type="InterPro" id="IPR050171">
    <property type="entry name" value="MFS_Transporters"/>
</dbReference>
<feature type="transmembrane region" description="Helical" evidence="7">
    <location>
        <begin position="254"/>
        <end position="273"/>
    </location>
</feature>
<feature type="transmembrane region" description="Helical" evidence="7">
    <location>
        <begin position="20"/>
        <end position="40"/>
    </location>
</feature>
<comment type="subcellular location">
    <subcellularLocation>
        <location evidence="1">Cell membrane</location>
        <topology evidence="1">Multi-pass membrane protein</topology>
    </subcellularLocation>
</comment>
<dbReference type="SUPFAM" id="SSF103473">
    <property type="entry name" value="MFS general substrate transporter"/>
    <property type="match status" value="1"/>
</dbReference>
<feature type="transmembrane region" description="Helical" evidence="7">
    <location>
        <begin position="373"/>
        <end position="396"/>
    </location>
</feature>
<sequence>MEVFNMDSVNKNSRLLKTGILSISVLLTAASAVSGTVPMMAKEFSDKSSAQVQALITIPSIAMMIFILLSSIFIRIFGKRKTVLLGLALGLIGGVTPLFTSNFLIIQISRFILGAGNGLYSTSTASLIGDIWSGDEQRNLLGIQSAVQTLGQSIATFMAGILLGISWHAAYLVYLLFIPVIIIFAIGYNKSTEKAIYDAQKEVKEESVVQKQTKLPVLALVAILMSFIYFNAIMPEFTASGLAIQQMQLQNQSFLSTALAIAGIAGALVTSLYGKIYKIFKHYTPVFIMLLGVIGYFGIIHAANMVMLTISMIILSSTSLIFPYIYGAVMEDVPAASKDFALSVAKVFNNFGAFLSPYAMAATAGIFGLTGAIATLKIAMCYLIFIGIVFLILAILKTNKVKKVDSQSMTKEQ</sequence>
<organism evidence="9 10">
    <name type="scientific">Liquorilactobacillus hordei</name>
    <dbReference type="NCBI Taxonomy" id="468911"/>
    <lineage>
        <taxon>Bacteria</taxon>
        <taxon>Bacillati</taxon>
        <taxon>Bacillota</taxon>
        <taxon>Bacilli</taxon>
        <taxon>Lactobacillales</taxon>
        <taxon>Lactobacillaceae</taxon>
        <taxon>Liquorilactobacillus</taxon>
    </lineage>
</organism>
<dbReference type="AlphaFoldDB" id="A0A3Q8CCT3"/>
<protein>
    <recommendedName>
        <fullName evidence="8">Major facilitator superfamily (MFS) profile domain-containing protein</fullName>
    </recommendedName>
</protein>
<evidence type="ECO:0000256" key="4">
    <source>
        <dbReference type="ARBA" id="ARBA00022692"/>
    </source>
</evidence>